<name>A0AAV1LYI7_9NEOP</name>
<proteinExistence type="inferred from homology"/>
<dbReference type="GO" id="GO:0043137">
    <property type="term" value="P:DNA replication, removal of RNA primer"/>
    <property type="evidence" value="ECO:0007669"/>
    <property type="project" value="TreeGrafter"/>
</dbReference>
<dbReference type="SUPFAM" id="SSF53098">
    <property type="entry name" value="Ribonuclease H-like"/>
    <property type="match status" value="1"/>
</dbReference>
<comment type="catalytic activity">
    <reaction evidence="1">
        <text>Endonucleolytic cleavage to 5'-phosphomonoester.</text>
        <dbReference type="EC" id="3.1.26.4"/>
    </reaction>
</comment>
<dbReference type="PANTHER" id="PTHR10642">
    <property type="entry name" value="RIBONUCLEASE H1"/>
    <property type="match status" value="1"/>
</dbReference>
<dbReference type="EC" id="3.1.26.4" evidence="3"/>
<dbReference type="EMBL" id="CAVLGL010000126">
    <property type="protein sequence ID" value="CAK1600503.1"/>
    <property type="molecule type" value="Genomic_DNA"/>
</dbReference>
<dbReference type="Gene3D" id="3.30.420.10">
    <property type="entry name" value="Ribonuclease H-like superfamily/Ribonuclease H"/>
    <property type="match status" value="1"/>
</dbReference>
<evidence type="ECO:0000256" key="5">
    <source>
        <dbReference type="ARBA" id="ARBA00022723"/>
    </source>
</evidence>
<evidence type="ECO:0000313" key="9">
    <source>
        <dbReference type="EMBL" id="CAK1600503.1"/>
    </source>
</evidence>
<dbReference type="InterPro" id="IPR036397">
    <property type="entry name" value="RNaseH_sf"/>
</dbReference>
<gene>
    <name evidence="9" type="ORF">PARMNEM_LOCUS19259</name>
</gene>
<dbReference type="GO" id="GO:0046872">
    <property type="term" value="F:metal ion binding"/>
    <property type="evidence" value="ECO:0007669"/>
    <property type="project" value="UniProtKB-KW"/>
</dbReference>
<keyword evidence="4" id="KW-0540">Nuclease</keyword>
<evidence type="ECO:0000256" key="2">
    <source>
        <dbReference type="ARBA" id="ARBA00005300"/>
    </source>
</evidence>
<keyword evidence="7" id="KW-0378">Hydrolase</keyword>
<dbReference type="InterPro" id="IPR002156">
    <property type="entry name" value="RNaseH_domain"/>
</dbReference>
<dbReference type="Proteomes" id="UP001314205">
    <property type="component" value="Unassembled WGS sequence"/>
</dbReference>
<evidence type="ECO:0000259" key="8">
    <source>
        <dbReference type="PROSITE" id="PS50879"/>
    </source>
</evidence>
<feature type="domain" description="RNase H type-1" evidence="8">
    <location>
        <begin position="12"/>
        <end position="145"/>
    </location>
</feature>
<evidence type="ECO:0000256" key="6">
    <source>
        <dbReference type="ARBA" id="ARBA00022759"/>
    </source>
</evidence>
<reference evidence="9 10" key="1">
    <citation type="submission" date="2023-11" db="EMBL/GenBank/DDBJ databases">
        <authorList>
            <person name="Hedman E."/>
            <person name="Englund M."/>
            <person name="Stromberg M."/>
            <person name="Nyberg Akerstrom W."/>
            <person name="Nylinder S."/>
            <person name="Jareborg N."/>
            <person name="Kallberg Y."/>
            <person name="Kronander E."/>
        </authorList>
    </citation>
    <scope>NUCLEOTIDE SEQUENCE [LARGE SCALE GENOMIC DNA]</scope>
</reference>
<protein>
    <recommendedName>
        <fullName evidence="3">ribonuclease H</fullName>
        <ecNumber evidence="3">3.1.26.4</ecNumber>
    </recommendedName>
</protein>
<keyword evidence="10" id="KW-1185">Reference proteome</keyword>
<dbReference type="CDD" id="cd09276">
    <property type="entry name" value="Rnase_HI_RT_non_LTR"/>
    <property type="match status" value="1"/>
</dbReference>
<dbReference type="PROSITE" id="PS50879">
    <property type="entry name" value="RNASE_H_1"/>
    <property type="match status" value="1"/>
</dbReference>
<dbReference type="InterPro" id="IPR050092">
    <property type="entry name" value="RNase_H"/>
</dbReference>
<evidence type="ECO:0000256" key="1">
    <source>
        <dbReference type="ARBA" id="ARBA00000077"/>
    </source>
</evidence>
<dbReference type="PANTHER" id="PTHR10642:SF26">
    <property type="entry name" value="RIBONUCLEASE H1"/>
    <property type="match status" value="1"/>
</dbReference>
<accession>A0AAV1LYI7</accession>
<keyword evidence="6" id="KW-0255">Endonuclease</keyword>
<sequence>MVVTQEEENAIDGLKPRIYTDGSKLEDKVGGAVSVWREGKEILKSTFRLESYCSVYQAELTAILKALDMMCKISKLKKAIILSDSRSALECLTDSTSLQPLAVEIRERLRELKNKDGDVEFYWVKTHIGIPGNERADELAKKAALFNKQAAVYDKCPLSFAKRLTRDSTCMGWQQRYNEATTGAVTKIFFPDIRQAHSTLKNIKLDNVKTQLLTGHGGFKAYLFKYKLTQSPSCACSSEIDETILHLLIDCPRFAMKILECEQKMGIAINDTTLKYAINNDDCRTHFLKYAEIVVRTAGKANGSKIV</sequence>
<dbReference type="Pfam" id="PF00075">
    <property type="entry name" value="RNase_H"/>
    <property type="match status" value="1"/>
</dbReference>
<dbReference type="GO" id="GO:0004523">
    <property type="term" value="F:RNA-DNA hybrid ribonuclease activity"/>
    <property type="evidence" value="ECO:0007669"/>
    <property type="project" value="UniProtKB-EC"/>
</dbReference>
<comment type="caution">
    <text evidence="9">The sequence shown here is derived from an EMBL/GenBank/DDBJ whole genome shotgun (WGS) entry which is preliminary data.</text>
</comment>
<dbReference type="AlphaFoldDB" id="A0AAV1LYI7"/>
<comment type="similarity">
    <text evidence="2">Belongs to the RNase H family.</text>
</comment>
<organism evidence="9 10">
    <name type="scientific">Parnassius mnemosyne</name>
    <name type="common">clouded apollo</name>
    <dbReference type="NCBI Taxonomy" id="213953"/>
    <lineage>
        <taxon>Eukaryota</taxon>
        <taxon>Metazoa</taxon>
        <taxon>Ecdysozoa</taxon>
        <taxon>Arthropoda</taxon>
        <taxon>Hexapoda</taxon>
        <taxon>Insecta</taxon>
        <taxon>Pterygota</taxon>
        <taxon>Neoptera</taxon>
        <taxon>Endopterygota</taxon>
        <taxon>Lepidoptera</taxon>
        <taxon>Glossata</taxon>
        <taxon>Ditrysia</taxon>
        <taxon>Papilionoidea</taxon>
        <taxon>Papilionidae</taxon>
        <taxon>Parnassiinae</taxon>
        <taxon>Parnassini</taxon>
        <taxon>Parnassius</taxon>
        <taxon>Driopa</taxon>
    </lineage>
</organism>
<evidence type="ECO:0000256" key="7">
    <source>
        <dbReference type="ARBA" id="ARBA00022801"/>
    </source>
</evidence>
<evidence type="ECO:0000313" key="10">
    <source>
        <dbReference type="Proteomes" id="UP001314205"/>
    </source>
</evidence>
<keyword evidence="5" id="KW-0479">Metal-binding</keyword>
<evidence type="ECO:0000256" key="4">
    <source>
        <dbReference type="ARBA" id="ARBA00022722"/>
    </source>
</evidence>
<dbReference type="GO" id="GO:0003676">
    <property type="term" value="F:nucleic acid binding"/>
    <property type="evidence" value="ECO:0007669"/>
    <property type="project" value="InterPro"/>
</dbReference>
<dbReference type="InterPro" id="IPR012337">
    <property type="entry name" value="RNaseH-like_sf"/>
</dbReference>
<evidence type="ECO:0000256" key="3">
    <source>
        <dbReference type="ARBA" id="ARBA00012180"/>
    </source>
</evidence>